<proteinExistence type="inferred from homology"/>
<dbReference type="SUPFAM" id="SSF48256">
    <property type="entry name" value="Citrate synthase"/>
    <property type="match status" value="1"/>
</dbReference>
<keyword evidence="3 9" id="KW-0816">Tricarboxylic acid cycle</keyword>
<comment type="caution">
    <text evidence="11">The sequence shown here is derived from an EMBL/GenBank/DDBJ whole genome shotgun (WGS) entry which is preliminary data.</text>
</comment>
<sequence>MTLNGKTVDLPVLRASDGTPSVDVSSLTRQTGHTALDYGFVNTAATKSAITFIDGDAGILRYRGYPIEQLAKNSTYLEVAWLLIYGELPTSSQLEEFDNNIRRHTLLHEDLKRFFSALPHTAHPMSVLSSAVSALSTYYENQSDPHNPEHVELNTIRMLAKLPVIAAYAHKKSKGQAFLYPDNSLSFVDNFLKLNFGVLSEPYEVNPVMSRALERLLILHEDHEQNASTSTVRLVGSTGANQFSSISAGISALYGPLHGGANEAVLDMLRQIRESGESVQRFVERVKSKEDGVKLMGFGHRVYKNYDPRARLVKESADEVLTELGVSDPLLDLAKELEEIALHDDYFVERRLYPNVDFYTGVIYKAMGFPTRMFTVLFAIGRLPGWLAQWREAVSDPQTKIGRPQQLYIGAPRRDYPGAV</sequence>
<dbReference type="STRING" id="1348253.LK09_05340"/>
<evidence type="ECO:0000313" key="11">
    <source>
        <dbReference type="EMBL" id="KHK98985.1"/>
    </source>
</evidence>
<dbReference type="Gene3D" id="1.10.580.10">
    <property type="entry name" value="Citrate Synthase, domain 1"/>
    <property type="match status" value="1"/>
</dbReference>
<dbReference type="InterPro" id="IPR002020">
    <property type="entry name" value="Citrate_synthase"/>
</dbReference>
<dbReference type="PANTHER" id="PTHR42871">
    <property type="entry name" value="CITRATE SYNTHASE"/>
    <property type="match status" value="1"/>
</dbReference>
<dbReference type="InterPro" id="IPR016143">
    <property type="entry name" value="Citrate_synth-like_sm_a-sub"/>
</dbReference>
<dbReference type="Proteomes" id="UP000031030">
    <property type="component" value="Unassembled WGS sequence"/>
</dbReference>
<dbReference type="InterPro" id="IPR016142">
    <property type="entry name" value="Citrate_synth-like_lrg_a-sub"/>
</dbReference>
<dbReference type="PIRSF" id="PIRSF001369">
    <property type="entry name" value="Citrate_synth"/>
    <property type="match status" value="1"/>
</dbReference>
<evidence type="ECO:0000256" key="3">
    <source>
        <dbReference type="ARBA" id="ARBA00022532"/>
    </source>
</evidence>
<feature type="active site" evidence="8">
    <location>
        <position position="357"/>
    </location>
</feature>
<accession>A0A0B2A7B5</accession>
<keyword evidence="12" id="KW-1185">Reference proteome</keyword>
<dbReference type="InterPro" id="IPR010953">
    <property type="entry name" value="Citrate_synthase_typ-I"/>
</dbReference>
<organism evidence="11 12">
    <name type="scientific">Microbacterium mangrovi</name>
    <dbReference type="NCBI Taxonomy" id="1348253"/>
    <lineage>
        <taxon>Bacteria</taxon>
        <taxon>Bacillati</taxon>
        <taxon>Actinomycetota</taxon>
        <taxon>Actinomycetes</taxon>
        <taxon>Micrococcales</taxon>
        <taxon>Microbacteriaceae</taxon>
        <taxon>Microbacterium</taxon>
    </lineage>
</organism>
<evidence type="ECO:0000256" key="10">
    <source>
        <dbReference type="RuleBase" id="RU003406"/>
    </source>
</evidence>
<dbReference type="NCBIfam" id="NF004126">
    <property type="entry name" value="PRK05614.1"/>
    <property type="match status" value="1"/>
</dbReference>
<comment type="similarity">
    <text evidence="2 7 10">Belongs to the citrate synthase family.</text>
</comment>
<dbReference type="Gene3D" id="1.10.230.10">
    <property type="entry name" value="Cytochrome P450-Terp, domain 2"/>
    <property type="match status" value="1"/>
</dbReference>
<dbReference type="Pfam" id="PF00285">
    <property type="entry name" value="Citrate_synt"/>
    <property type="match status" value="1"/>
</dbReference>
<keyword evidence="4 7" id="KW-0808">Transferase</keyword>
<dbReference type="InterPro" id="IPR019810">
    <property type="entry name" value="Citrate_synthase_AS"/>
</dbReference>
<evidence type="ECO:0000256" key="2">
    <source>
        <dbReference type="ARBA" id="ARBA00010566"/>
    </source>
</evidence>
<comment type="catalytic activity">
    <reaction evidence="5 9">
        <text>oxaloacetate + acetyl-CoA + H2O = citrate + CoA + H(+)</text>
        <dbReference type="Rhea" id="RHEA:16845"/>
        <dbReference type="ChEBI" id="CHEBI:15377"/>
        <dbReference type="ChEBI" id="CHEBI:15378"/>
        <dbReference type="ChEBI" id="CHEBI:16452"/>
        <dbReference type="ChEBI" id="CHEBI:16947"/>
        <dbReference type="ChEBI" id="CHEBI:57287"/>
        <dbReference type="ChEBI" id="CHEBI:57288"/>
        <dbReference type="EC" id="2.3.3.16"/>
    </reaction>
</comment>
<evidence type="ECO:0000256" key="1">
    <source>
        <dbReference type="ARBA" id="ARBA00004751"/>
    </source>
</evidence>
<dbReference type="AlphaFoldDB" id="A0A0B2A7B5"/>
<evidence type="ECO:0000256" key="5">
    <source>
        <dbReference type="ARBA" id="ARBA00049288"/>
    </source>
</evidence>
<reference evidence="11 12" key="1">
    <citation type="submission" date="2014-11" db="EMBL/GenBank/DDBJ databases">
        <title>Genome sequence of Microbacterium mangrovi MUSC 115(T).</title>
        <authorList>
            <person name="Lee L.-H."/>
        </authorList>
    </citation>
    <scope>NUCLEOTIDE SEQUENCE [LARGE SCALE GENOMIC DNA]</scope>
    <source>
        <strain evidence="11 12">MUSC 115</strain>
    </source>
</reference>
<dbReference type="EMBL" id="JTDK01000006">
    <property type="protein sequence ID" value="KHK98985.1"/>
    <property type="molecule type" value="Genomic_DNA"/>
</dbReference>
<dbReference type="FunFam" id="1.10.230.10:FF:000002">
    <property type="entry name" value="Citrate synthase"/>
    <property type="match status" value="1"/>
</dbReference>
<evidence type="ECO:0000256" key="9">
    <source>
        <dbReference type="RuleBase" id="RU003370"/>
    </source>
</evidence>
<gene>
    <name evidence="11" type="ORF">LK09_05340</name>
</gene>
<dbReference type="GO" id="GO:0006099">
    <property type="term" value="P:tricarboxylic acid cycle"/>
    <property type="evidence" value="ECO:0007669"/>
    <property type="project" value="UniProtKB-UniRule"/>
</dbReference>
<evidence type="ECO:0000256" key="7">
    <source>
        <dbReference type="PIRNR" id="PIRNR001369"/>
    </source>
</evidence>
<dbReference type="CDD" id="cd06114">
    <property type="entry name" value="EcCS_like"/>
    <property type="match status" value="1"/>
</dbReference>
<dbReference type="InterPro" id="IPR024176">
    <property type="entry name" value="Citrate_synthase_bac-typ"/>
</dbReference>
<dbReference type="InterPro" id="IPR036969">
    <property type="entry name" value="Citrate_synthase_sf"/>
</dbReference>
<dbReference type="PANTHER" id="PTHR42871:SF1">
    <property type="entry name" value="CITRATE SYNTHASE"/>
    <property type="match status" value="1"/>
</dbReference>
<name>A0A0B2A7B5_9MICO</name>
<dbReference type="Gene3D" id="2.20.28.60">
    <property type="match status" value="1"/>
</dbReference>
<protein>
    <recommendedName>
        <fullName evidence="6 7">Citrate synthase</fullName>
    </recommendedName>
</protein>
<evidence type="ECO:0000256" key="8">
    <source>
        <dbReference type="PIRSR" id="PIRSR001369-1"/>
    </source>
</evidence>
<dbReference type="UniPathway" id="UPA00223">
    <property type="reaction ID" value="UER00717"/>
</dbReference>
<dbReference type="GO" id="GO:0005737">
    <property type="term" value="C:cytoplasm"/>
    <property type="evidence" value="ECO:0007669"/>
    <property type="project" value="InterPro"/>
</dbReference>
<dbReference type="NCBIfam" id="TIGR01798">
    <property type="entry name" value="cit_synth_I"/>
    <property type="match status" value="1"/>
</dbReference>
<evidence type="ECO:0000256" key="4">
    <source>
        <dbReference type="ARBA" id="ARBA00022679"/>
    </source>
</evidence>
<dbReference type="GO" id="GO:0036440">
    <property type="term" value="F:citrate synthase activity"/>
    <property type="evidence" value="ECO:0007669"/>
    <property type="project" value="UniProtKB-EC"/>
</dbReference>
<dbReference type="PROSITE" id="PS00480">
    <property type="entry name" value="CITRATE_SYNTHASE"/>
    <property type="match status" value="1"/>
</dbReference>
<dbReference type="PRINTS" id="PR00143">
    <property type="entry name" value="CITRTSNTHASE"/>
</dbReference>
<evidence type="ECO:0000313" key="12">
    <source>
        <dbReference type="Proteomes" id="UP000031030"/>
    </source>
</evidence>
<comment type="pathway">
    <text evidence="1 9">Carbohydrate metabolism; tricarboxylic acid cycle; isocitrate from oxaloacetate: step 1/2.</text>
</comment>
<evidence type="ECO:0000256" key="6">
    <source>
        <dbReference type="NCBIfam" id="TIGR01798"/>
    </source>
</evidence>
<feature type="active site" evidence="8">
    <location>
        <position position="300"/>
    </location>
</feature>